<dbReference type="EMBL" id="CP001848">
    <property type="protein sequence ID" value="ADB15936.1"/>
    <property type="molecule type" value="Genomic_DNA"/>
</dbReference>
<dbReference type="Pfam" id="PF00701">
    <property type="entry name" value="DHDPS"/>
    <property type="match status" value="1"/>
</dbReference>
<evidence type="ECO:0000256" key="3">
    <source>
        <dbReference type="PIRSR" id="PIRSR001365-1"/>
    </source>
</evidence>
<dbReference type="SMART" id="SM01130">
    <property type="entry name" value="DHDPS"/>
    <property type="match status" value="1"/>
</dbReference>
<evidence type="ECO:0000256" key="4">
    <source>
        <dbReference type="PIRSR" id="PIRSR001365-2"/>
    </source>
</evidence>
<name>D2QW61_PIRSD</name>
<dbReference type="PANTHER" id="PTHR12128">
    <property type="entry name" value="DIHYDRODIPICOLINATE SYNTHASE"/>
    <property type="match status" value="1"/>
</dbReference>
<keyword evidence="6" id="KW-1185">Reference proteome</keyword>
<dbReference type="HOGENOM" id="CLU_049343_5_0_0"/>
<dbReference type="STRING" id="530564.Psta_1258"/>
<comment type="similarity">
    <text evidence="2">Belongs to the DapA family.</text>
</comment>
<evidence type="ECO:0000256" key="1">
    <source>
        <dbReference type="ARBA" id="ARBA00023239"/>
    </source>
</evidence>
<dbReference type="SUPFAM" id="SSF51569">
    <property type="entry name" value="Aldolase"/>
    <property type="match status" value="1"/>
</dbReference>
<organism evidence="5 6">
    <name type="scientific">Pirellula staleyi (strain ATCC 27377 / DSM 6068 / ICPB 4128)</name>
    <name type="common">Pirella staleyi</name>
    <dbReference type="NCBI Taxonomy" id="530564"/>
    <lineage>
        <taxon>Bacteria</taxon>
        <taxon>Pseudomonadati</taxon>
        <taxon>Planctomycetota</taxon>
        <taxon>Planctomycetia</taxon>
        <taxon>Pirellulales</taxon>
        <taxon>Pirellulaceae</taxon>
        <taxon>Pirellula</taxon>
    </lineage>
</organism>
<keyword evidence="1 2" id="KW-0456">Lyase</keyword>
<evidence type="ECO:0000313" key="6">
    <source>
        <dbReference type="Proteomes" id="UP000001887"/>
    </source>
</evidence>
<dbReference type="CDD" id="cd00408">
    <property type="entry name" value="DHDPS-like"/>
    <property type="match status" value="1"/>
</dbReference>
<dbReference type="PIRSF" id="PIRSF001365">
    <property type="entry name" value="DHDPS"/>
    <property type="match status" value="1"/>
</dbReference>
<feature type="active site" description="Proton donor/acceptor" evidence="3">
    <location>
        <position position="137"/>
    </location>
</feature>
<dbReference type="PRINTS" id="PR00146">
    <property type="entry name" value="DHPICSNTHASE"/>
</dbReference>
<reference evidence="5 6" key="1">
    <citation type="journal article" date="2009" name="Stand. Genomic Sci.">
        <title>Complete genome sequence of Pirellula staleyi type strain (ATCC 27377).</title>
        <authorList>
            <person name="Clum A."/>
            <person name="Tindall B.J."/>
            <person name="Sikorski J."/>
            <person name="Ivanova N."/>
            <person name="Mavrommatis K."/>
            <person name="Lucas S."/>
            <person name="Glavina del Rio T."/>
            <person name="Nolan M."/>
            <person name="Chen F."/>
            <person name="Tice H."/>
            <person name="Pitluck S."/>
            <person name="Cheng J.F."/>
            <person name="Chertkov O."/>
            <person name="Brettin T."/>
            <person name="Han C."/>
            <person name="Detter J.C."/>
            <person name="Kuske C."/>
            <person name="Bruce D."/>
            <person name="Goodwin L."/>
            <person name="Ovchinikova G."/>
            <person name="Pati A."/>
            <person name="Mikhailova N."/>
            <person name="Chen A."/>
            <person name="Palaniappan K."/>
            <person name="Land M."/>
            <person name="Hauser L."/>
            <person name="Chang Y.J."/>
            <person name="Jeffries C.D."/>
            <person name="Chain P."/>
            <person name="Rohde M."/>
            <person name="Goker M."/>
            <person name="Bristow J."/>
            <person name="Eisen J.A."/>
            <person name="Markowitz V."/>
            <person name="Hugenholtz P."/>
            <person name="Kyrpides N.C."/>
            <person name="Klenk H.P."/>
            <person name="Lapidus A."/>
        </authorList>
    </citation>
    <scope>NUCLEOTIDE SEQUENCE [LARGE SCALE GENOMIC DNA]</scope>
    <source>
        <strain evidence="6">ATCC 27377 / DSM 6068 / ICPB 4128</strain>
    </source>
</reference>
<dbReference type="PANTHER" id="PTHR12128:SF72">
    <property type="entry name" value="DIHYDRODIPICOLINATE SYNTHASE"/>
    <property type="match status" value="1"/>
</dbReference>
<feature type="binding site" evidence="4">
    <location>
        <position position="207"/>
    </location>
    <ligand>
        <name>pyruvate</name>
        <dbReference type="ChEBI" id="CHEBI:15361"/>
    </ligand>
</feature>
<dbReference type="KEGG" id="psl:Psta_1258"/>
<protein>
    <submittedName>
        <fullName evidence="5">Dihydrodipicolinate synthetase</fullName>
    </submittedName>
</protein>
<evidence type="ECO:0000313" key="5">
    <source>
        <dbReference type="EMBL" id="ADB15936.1"/>
    </source>
</evidence>
<gene>
    <name evidence="5" type="ordered locus">Psta_1258</name>
</gene>
<dbReference type="GO" id="GO:0008840">
    <property type="term" value="F:4-hydroxy-tetrahydrodipicolinate synthase activity"/>
    <property type="evidence" value="ECO:0007669"/>
    <property type="project" value="TreeGrafter"/>
</dbReference>
<feature type="active site" description="Schiff-base intermediate with substrate" evidence="3">
    <location>
        <position position="165"/>
    </location>
</feature>
<dbReference type="Gene3D" id="3.20.20.70">
    <property type="entry name" value="Aldolase class I"/>
    <property type="match status" value="1"/>
</dbReference>
<evidence type="ECO:0000256" key="2">
    <source>
        <dbReference type="PIRNR" id="PIRNR001365"/>
    </source>
</evidence>
<dbReference type="eggNOG" id="COG0329">
    <property type="taxonomic scope" value="Bacteria"/>
</dbReference>
<proteinExistence type="inferred from homology"/>
<dbReference type="InterPro" id="IPR002220">
    <property type="entry name" value="DapA-like"/>
</dbReference>
<accession>D2QW61</accession>
<sequence length="302" mass="33690">MSQHVWQGVFPAVTTQFKRDLSLDLEATARHCEVLIQSGVSGLIVGGSLGENQTLLPQEKRDLVAEIVKLSAGRVPVVSGVAEMSTALARSYVQDCEKLGASGFMIMPAMVYKADREEAMHHFRSVGAATSLPWMLYNNPVGYPVDITPQQFAELASIPNLVALKESSANTRRITELRLEVGNRYAIFVGVDDLALEASILGIDGWVAGSGIAFPTENQYFWELTRAGRWDEARELYRWFYPLLKLDTHVKFVQYIKLAVQETGLGSEWVREPRLPLTGAEREHVLKIVHAGIANRPRLERR</sequence>
<dbReference type="InterPro" id="IPR013785">
    <property type="entry name" value="Aldolase_TIM"/>
</dbReference>
<dbReference type="Proteomes" id="UP000001887">
    <property type="component" value="Chromosome"/>
</dbReference>
<dbReference type="AlphaFoldDB" id="D2QW61"/>
<dbReference type="OrthoDB" id="9771791at2"/>